<name>A0A2T0SJL5_9ACTN</name>
<sequence>MPEFDLTGPVTVSLRLHRGSADVIAEDRTTARVDVIAPDGTDASAHLTIALEGGTLIVHAPDAAGWGWRRTPGAHVTVRVPLDSTVAARSAAADLRLAGRYSTVHASLSSAHVRLEHATGDARLKSASGNVLADRVDGSLRLNSASGALWAGDVTGDVNASTASGNITVARAGGSVSARTASGTVEIGVMTRGRADLATMSGDVVVGVTPGTGVWLDLSTATGSTSSDLAMGDAPAEGRAAATLELRVRTASGNIDVHRALTLPAVA</sequence>
<dbReference type="PANTHER" id="PTHR34094">
    <property type="match status" value="1"/>
</dbReference>
<dbReference type="Pfam" id="PF13349">
    <property type="entry name" value="DUF4097"/>
    <property type="match status" value="1"/>
</dbReference>
<evidence type="ECO:0000259" key="1">
    <source>
        <dbReference type="Pfam" id="PF13349"/>
    </source>
</evidence>
<proteinExistence type="predicted"/>
<protein>
    <submittedName>
        <fullName evidence="2">Putative adhesin</fullName>
    </submittedName>
</protein>
<evidence type="ECO:0000313" key="2">
    <source>
        <dbReference type="EMBL" id="PRY33607.1"/>
    </source>
</evidence>
<dbReference type="OrthoDB" id="3252095at2"/>
<keyword evidence="3" id="KW-1185">Reference proteome</keyword>
<dbReference type="InterPro" id="IPR025164">
    <property type="entry name" value="Toastrack_DUF4097"/>
</dbReference>
<feature type="domain" description="DUF4097" evidence="1">
    <location>
        <begin position="20"/>
        <end position="257"/>
    </location>
</feature>
<reference evidence="2 3" key="1">
    <citation type="submission" date="2018-03" db="EMBL/GenBank/DDBJ databases">
        <title>Genomic Encyclopedia of Archaeal and Bacterial Type Strains, Phase II (KMG-II): from individual species to whole genera.</title>
        <authorList>
            <person name="Goeker M."/>
        </authorList>
    </citation>
    <scope>NUCLEOTIDE SEQUENCE [LARGE SCALE GENOMIC DNA]</scope>
    <source>
        <strain evidence="2 3">DSM 45348</strain>
    </source>
</reference>
<organism evidence="2 3">
    <name type="scientific">Pseudosporangium ferrugineum</name>
    <dbReference type="NCBI Taxonomy" id="439699"/>
    <lineage>
        <taxon>Bacteria</taxon>
        <taxon>Bacillati</taxon>
        <taxon>Actinomycetota</taxon>
        <taxon>Actinomycetes</taxon>
        <taxon>Micromonosporales</taxon>
        <taxon>Micromonosporaceae</taxon>
        <taxon>Pseudosporangium</taxon>
    </lineage>
</organism>
<dbReference type="AlphaFoldDB" id="A0A2T0SJL5"/>
<dbReference type="RefSeq" id="WP_106124869.1">
    <property type="nucleotide sequence ID" value="NZ_PVZG01000001.1"/>
</dbReference>
<dbReference type="Proteomes" id="UP000239209">
    <property type="component" value="Unassembled WGS sequence"/>
</dbReference>
<dbReference type="EMBL" id="PVZG01000001">
    <property type="protein sequence ID" value="PRY33607.1"/>
    <property type="molecule type" value="Genomic_DNA"/>
</dbReference>
<evidence type="ECO:0000313" key="3">
    <source>
        <dbReference type="Proteomes" id="UP000239209"/>
    </source>
</evidence>
<comment type="caution">
    <text evidence="2">The sequence shown here is derived from an EMBL/GenBank/DDBJ whole genome shotgun (WGS) entry which is preliminary data.</text>
</comment>
<accession>A0A2T0SJL5</accession>
<gene>
    <name evidence="2" type="ORF">CLV70_101770</name>
</gene>
<dbReference type="PANTHER" id="PTHR34094:SF1">
    <property type="entry name" value="PROTEIN FAM185A"/>
    <property type="match status" value="1"/>
</dbReference>